<proteinExistence type="predicted"/>
<dbReference type="InterPro" id="IPR017946">
    <property type="entry name" value="PLC-like_Pdiesterase_TIM-brl"/>
</dbReference>
<protein>
    <submittedName>
        <fullName evidence="2">Glycerophosphodiester phosphodiesterase</fullName>
    </submittedName>
</protein>
<gene>
    <name evidence="2" type="ORF">J4G78_09580</name>
</gene>
<evidence type="ECO:0000313" key="2">
    <source>
        <dbReference type="EMBL" id="QTD54540.1"/>
    </source>
</evidence>
<dbReference type="RefSeq" id="WP_207986374.1">
    <property type="nucleotide sequence ID" value="NZ_CP071794.1"/>
</dbReference>
<keyword evidence="3" id="KW-1185">Reference proteome</keyword>
<dbReference type="Gene3D" id="3.20.20.190">
    <property type="entry name" value="Phosphatidylinositol (PI) phosphodiesterase"/>
    <property type="match status" value="1"/>
</dbReference>
<dbReference type="EMBL" id="CP071794">
    <property type="protein sequence ID" value="QTD54540.1"/>
    <property type="molecule type" value="Genomic_DNA"/>
</dbReference>
<name>A0ABX7T2P2_9SPHN</name>
<sequence length="327" mass="36278">MKKTLLWGFGGLWMLFLIIFLLNSSRWAPDPDGRFKMIAHRGVHHIYDPTGIGRDDCTAVRMLPGQEELEIFENTIHSIRAAVGMQADMVEVDVAPTKDGKMVLFHDWTVDCRTEGTGNTRDLTLAELQALDVGYGYSSDGGKTFPLRGKGVGKIPTVEEALASETYRPFLFNFKSKNPDEADQLYAILKSAGRDPLKEGDGFYGGEAPVKRMKELVPGIWAWSKPDVKACTKDYAWMGWLGMTPDSCKNGTLVVPLDYQWAFAGWPNRTTARMEAVGARTLIIGPMNDRESTRGLTYGNQLADIPVSFNGYVMVEDISKVGPALIR</sequence>
<dbReference type="PANTHER" id="PTHR43805">
    <property type="entry name" value="GLYCEROPHOSPHORYL DIESTER PHOSPHODIESTERASE"/>
    <property type="match status" value="1"/>
</dbReference>
<evidence type="ECO:0000313" key="3">
    <source>
        <dbReference type="Proteomes" id="UP000663923"/>
    </source>
</evidence>
<evidence type="ECO:0000259" key="1">
    <source>
        <dbReference type="PROSITE" id="PS51704"/>
    </source>
</evidence>
<dbReference type="Pfam" id="PF03009">
    <property type="entry name" value="GDPD"/>
    <property type="match status" value="1"/>
</dbReference>
<reference evidence="2 3" key="1">
    <citation type="submission" date="2021-03" db="EMBL/GenBank/DDBJ databases">
        <title>Complete genome of Parasphingorhabdus_sp.JHSY0214.</title>
        <authorList>
            <person name="Yoo J.H."/>
            <person name="Bae J.W."/>
        </authorList>
    </citation>
    <scope>NUCLEOTIDE SEQUENCE [LARGE SCALE GENOMIC DNA]</scope>
    <source>
        <strain evidence="2 3">JHSY0214</strain>
    </source>
</reference>
<dbReference type="SUPFAM" id="SSF51695">
    <property type="entry name" value="PLC-like phosphodiesterases"/>
    <property type="match status" value="1"/>
</dbReference>
<dbReference type="PROSITE" id="PS51704">
    <property type="entry name" value="GP_PDE"/>
    <property type="match status" value="1"/>
</dbReference>
<accession>A0ABX7T2P2</accession>
<dbReference type="Proteomes" id="UP000663923">
    <property type="component" value="Chromosome"/>
</dbReference>
<dbReference type="InterPro" id="IPR030395">
    <property type="entry name" value="GP_PDE_dom"/>
</dbReference>
<dbReference type="PANTHER" id="PTHR43805:SF1">
    <property type="entry name" value="GP-PDE DOMAIN-CONTAINING PROTEIN"/>
    <property type="match status" value="1"/>
</dbReference>
<organism evidence="2 3">
    <name type="scientific">Parasphingorhabdus cellanae</name>
    <dbReference type="NCBI Taxonomy" id="2806553"/>
    <lineage>
        <taxon>Bacteria</taxon>
        <taxon>Pseudomonadati</taxon>
        <taxon>Pseudomonadota</taxon>
        <taxon>Alphaproteobacteria</taxon>
        <taxon>Sphingomonadales</taxon>
        <taxon>Sphingomonadaceae</taxon>
        <taxon>Parasphingorhabdus</taxon>
    </lineage>
</organism>
<feature type="domain" description="GP-PDE" evidence="1">
    <location>
        <begin position="35"/>
        <end position="327"/>
    </location>
</feature>